<protein>
    <submittedName>
        <fullName evidence="1">Uncharacterized protein</fullName>
    </submittedName>
</protein>
<gene>
    <name evidence="1" type="ORF">K435DRAFT_699725</name>
</gene>
<dbReference type="AlphaFoldDB" id="A0A4S8KS47"/>
<evidence type="ECO:0000313" key="1">
    <source>
        <dbReference type="EMBL" id="THU78627.1"/>
    </source>
</evidence>
<proteinExistence type="predicted"/>
<name>A0A4S8KS47_DENBC</name>
<accession>A0A4S8KS47</accession>
<sequence length="285" mass="32626">MPLIDRNNIIFGCVAPPPNESQNSGEWIHQVNEEAIAALERERDGAGLSFKPTEKNHRRGTYFAKADGVSAGGGQAHPKRIYHSKKTAAALNRLRHERAFIKVAGHASAVFAHWSPKLFNYYGEVMDKLKANDPSLTFNFPNSIFACCTYNLGPRTIAVEHLDHLNYIYGWCSITSFGRFNYKKGGHLILWDLKLVIEFPPCWTILIPSSYLIHSNTCISLEETRYSFTQYTAGALFRYVDDGFRMRTEMEDDIRKEAQAMQRDRIQEDLNIYSTLDDLKFLYNI</sequence>
<evidence type="ECO:0000313" key="2">
    <source>
        <dbReference type="Proteomes" id="UP000297245"/>
    </source>
</evidence>
<reference evidence="1 2" key="1">
    <citation type="journal article" date="2019" name="Nat. Ecol. Evol.">
        <title>Megaphylogeny resolves global patterns of mushroom evolution.</title>
        <authorList>
            <person name="Varga T."/>
            <person name="Krizsan K."/>
            <person name="Foldi C."/>
            <person name="Dima B."/>
            <person name="Sanchez-Garcia M."/>
            <person name="Sanchez-Ramirez S."/>
            <person name="Szollosi G.J."/>
            <person name="Szarkandi J.G."/>
            <person name="Papp V."/>
            <person name="Albert L."/>
            <person name="Andreopoulos W."/>
            <person name="Angelini C."/>
            <person name="Antonin V."/>
            <person name="Barry K.W."/>
            <person name="Bougher N.L."/>
            <person name="Buchanan P."/>
            <person name="Buyck B."/>
            <person name="Bense V."/>
            <person name="Catcheside P."/>
            <person name="Chovatia M."/>
            <person name="Cooper J."/>
            <person name="Damon W."/>
            <person name="Desjardin D."/>
            <person name="Finy P."/>
            <person name="Geml J."/>
            <person name="Haridas S."/>
            <person name="Hughes K."/>
            <person name="Justo A."/>
            <person name="Karasinski D."/>
            <person name="Kautmanova I."/>
            <person name="Kiss B."/>
            <person name="Kocsube S."/>
            <person name="Kotiranta H."/>
            <person name="LaButti K.M."/>
            <person name="Lechner B.E."/>
            <person name="Liimatainen K."/>
            <person name="Lipzen A."/>
            <person name="Lukacs Z."/>
            <person name="Mihaltcheva S."/>
            <person name="Morgado L.N."/>
            <person name="Niskanen T."/>
            <person name="Noordeloos M.E."/>
            <person name="Ohm R.A."/>
            <person name="Ortiz-Santana B."/>
            <person name="Ovrebo C."/>
            <person name="Racz N."/>
            <person name="Riley R."/>
            <person name="Savchenko A."/>
            <person name="Shiryaev A."/>
            <person name="Soop K."/>
            <person name="Spirin V."/>
            <person name="Szebenyi C."/>
            <person name="Tomsovsky M."/>
            <person name="Tulloss R.E."/>
            <person name="Uehling J."/>
            <person name="Grigoriev I.V."/>
            <person name="Vagvolgyi C."/>
            <person name="Papp T."/>
            <person name="Martin F.M."/>
            <person name="Miettinen O."/>
            <person name="Hibbett D.S."/>
            <person name="Nagy L.G."/>
        </authorList>
    </citation>
    <scope>NUCLEOTIDE SEQUENCE [LARGE SCALE GENOMIC DNA]</scope>
    <source>
        <strain evidence="1 2">CBS 962.96</strain>
    </source>
</reference>
<organism evidence="1 2">
    <name type="scientific">Dendrothele bispora (strain CBS 962.96)</name>
    <dbReference type="NCBI Taxonomy" id="1314807"/>
    <lineage>
        <taxon>Eukaryota</taxon>
        <taxon>Fungi</taxon>
        <taxon>Dikarya</taxon>
        <taxon>Basidiomycota</taxon>
        <taxon>Agaricomycotina</taxon>
        <taxon>Agaricomycetes</taxon>
        <taxon>Agaricomycetidae</taxon>
        <taxon>Agaricales</taxon>
        <taxon>Agaricales incertae sedis</taxon>
        <taxon>Dendrothele</taxon>
    </lineage>
</organism>
<dbReference type="Gene3D" id="3.60.130.30">
    <property type="match status" value="1"/>
</dbReference>
<keyword evidence="2" id="KW-1185">Reference proteome</keyword>
<dbReference type="EMBL" id="ML180161">
    <property type="protein sequence ID" value="THU78627.1"/>
    <property type="molecule type" value="Genomic_DNA"/>
</dbReference>
<dbReference type="Proteomes" id="UP000297245">
    <property type="component" value="Unassembled WGS sequence"/>
</dbReference>
<dbReference type="OrthoDB" id="3202607at2759"/>